<gene>
    <name evidence="1" type="ORF">L8U60_08645</name>
</gene>
<accession>A0A9X3LUN2</accession>
<evidence type="ECO:0000313" key="1">
    <source>
        <dbReference type="EMBL" id="MCZ9294552.1"/>
    </source>
</evidence>
<dbReference type="Pfam" id="PF12686">
    <property type="entry name" value="DUF3800"/>
    <property type="match status" value="1"/>
</dbReference>
<keyword evidence="2" id="KW-1185">Reference proteome</keyword>
<organism evidence="1 2">
    <name type="scientific">Corynebacterium meitnerae</name>
    <dbReference type="NCBI Taxonomy" id="2913498"/>
    <lineage>
        <taxon>Bacteria</taxon>
        <taxon>Bacillati</taxon>
        <taxon>Actinomycetota</taxon>
        <taxon>Actinomycetes</taxon>
        <taxon>Mycobacteriales</taxon>
        <taxon>Corynebacteriaceae</taxon>
        <taxon>Corynebacterium</taxon>
    </lineage>
</organism>
<dbReference type="EMBL" id="JAKMUS010000014">
    <property type="protein sequence ID" value="MCZ9294552.1"/>
    <property type="molecule type" value="Genomic_DNA"/>
</dbReference>
<reference evidence="1" key="1">
    <citation type="submission" date="2022-02" db="EMBL/GenBank/DDBJ databases">
        <title>Corynebacterium sp. from urogenital microbiome.</title>
        <authorList>
            <person name="Cappelli E.A."/>
            <person name="Ribeiro T.G."/>
            <person name="Peixe L."/>
        </authorList>
    </citation>
    <scope>NUCLEOTIDE SEQUENCE</scope>
    <source>
        <strain evidence="1">C8Ua_172</strain>
    </source>
</reference>
<dbReference type="AlphaFoldDB" id="A0A9X3LUN2"/>
<dbReference type="InterPro" id="IPR024524">
    <property type="entry name" value="DUF3800"/>
</dbReference>
<name>A0A9X3LUN2_9CORY</name>
<dbReference type="Proteomes" id="UP001146468">
    <property type="component" value="Unassembled WGS sequence"/>
</dbReference>
<evidence type="ECO:0000313" key="2">
    <source>
        <dbReference type="Proteomes" id="UP001146468"/>
    </source>
</evidence>
<dbReference type="RefSeq" id="WP_269965973.1">
    <property type="nucleotide sequence ID" value="NZ_JAKMUS010000014.1"/>
</dbReference>
<sequence length="246" mass="27943">MTKRLSKVFHLPDRVPVSSIYIDESGTRNSSGGFFVIGFLKVRDHQPLERDIRHLRQKHQHFQEIHFADIRKNSVEFYSDVVETLAAADVRVGGSVYDSVSAFQPNEETWKQQATMATLLTMGNINKGEVVNVFLDLVQTPKNVTLAQTVRDEVNRRRGGRCVAEAYDLDSRASDFLQLADLIASSIAYERRHGQPDIGERRTPKARVAARLRRALEIDGFHAKRRYKLRSPKGIGLVTHHPEGRL</sequence>
<comment type="caution">
    <text evidence="1">The sequence shown here is derived from an EMBL/GenBank/DDBJ whole genome shotgun (WGS) entry which is preliminary data.</text>
</comment>
<proteinExistence type="predicted"/>
<protein>
    <submittedName>
        <fullName evidence="1">DUF3800 domain-containing protein</fullName>
    </submittedName>
</protein>